<keyword evidence="3" id="KW-1185">Reference proteome</keyword>
<evidence type="ECO:0000313" key="2">
    <source>
        <dbReference type="EMBL" id="AWU95872.1"/>
    </source>
</evidence>
<keyword evidence="2" id="KW-0614">Plasmid</keyword>
<feature type="region of interest" description="Disordered" evidence="1">
    <location>
        <begin position="142"/>
        <end position="166"/>
    </location>
</feature>
<name>A0A2U9S8X0_9PROT</name>
<reference evidence="2 3" key="1">
    <citation type="submission" date="2018-06" db="EMBL/GenBank/DDBJ databases">
        <title>Complete genome sequencing of Azospirillum sp. M2T2B2.</title>
        <authorList>
            <person name="Heo J."/>
            <person name="Kim S.-J."/>
            <person name="Kwon S.-W."/>
            <person name="Anandham R."/>
        </authorList>
    </citation>
    <scope>NUCLEOTIDE SEQUENCE [LARGE SCALE GENOMIC DNA]</scope>
    <source>
        <strain evidence="2 3">M2T2B2</strain>
        <plasmid evidence="2 3">unnamed1</plasmid>
    </source>
</reference>
<sequence length="192" mass="18804">MKTFSFAHLNPFGRSKAAEGETQAGTDDTPKAGTGGTAPQAGTGDDADQKDKGKDKPKDGEEDEAPGTGEGGDKTAGGQQAAAPSERERCAAIFAAPAAAGRVQLAAHLAFNTDLTVEAACAALEAAPIGATAPGASTPTGNPLALAAMDAHPNPTVGASTDTGTMSDDEKAAAAVLSSMAAVGLIAKKDGK</sequence>
<dbReference type="RefSeq" id="WP_111068621.1">
    <property type="nucleotide sequence ID" value="NZ_CP029830.1"/>
</dbReference>
<feature type="region of interest" description="Disordered" evidence="1">
    <location>
        <begin position="1"/>
        <end position="87"/>
    </location>
</feature>
<feature type="compositionally biased region" description="Polar residues" evidence="1">
    <location>
        <begin position="157"/>
        <end position="166"/>
    </location>
</feature>
<protein>
    <submittedName>
        <fullName evidence="2">Uncharacterized protein</fullName>
    </submittedName>
</protein>
<geneLocation type="plasmid" evidence="2 3">
    <name>unnamed1</name>
</geneLocation>
<organism evidence="2 3">
    <name type="scientific">Azospirillum ramasamyi</name>
    <dbReference type="NCBI Taxonomy" id="682998"/>
    <lineage>
        <taxon>Bacteria</taxon>
        <taxon>Pseudomonadati</taxon>
        <taxon>Pseudomonadota</taxon>
        <taxon>Alphaproteobacteria</taxon>
        <taxon>Rhodospirillales</taxon>
        <taxon>Azospirillaceae</taxon>
        <taxon>Azospirillum</taxon>
    </lineage>
</organism>
<proteinExistence type="predicted"/>
<accession>A0A2U9S8X0</accession>
<evidence type="ECO:0000313" key="3">
    <source>
        <dbReference type="Proteomes" id="UP000249605"/>
    </source>
</evidence>
<feature type="compositionally biased region" description="Basic and acidic residues" evidence="1">
    <location>
        <begin position="47"/>
        <end position="59"/>
    </location>
</feature>
<gene>
    <name evidence="2" type="ORF">DM194_16525</name>
</gene>
<evidence type="ECO:0000256" key="1">
    <source>
        <dbReference type="SAM" id="MobiDB-lite"/>
    </source>
</evidence>
<dbReference type="Proteomes" id="UP000249605">
    <property type="component" value="Plasmid unnamed1"/>
</dbReference>
<dbReference type="AlphaFoldDB" id="A0A2U9S8X0"/>
<dbReference type="KEGG" id="azm:DM194_16525"/>
<dbReference type="OrthoDB" id="7305298at2"/>
<dbReference type="EMBL" id="CP029830">
    <property type="protein sequence ID" value="AWU95872.1"/>
    <property type="molecule type" value="Genomic_DNA"/>
</dbReference>